<feature type="binding site" evidence="3">
    <location>
        <position position="293"/>
    </location>
    <ligand>
        <name>CTP</name>
        <dbReference type="ChEBI" id="CHEBI:37563"/>
    </ligand>
</feature>
<organism evidence="7 8">
    <name type="scientific">Methylobacterium nodulans (strain LMG 21967 / CNCM I-2342 / ORS 2060)</name>
    <dbReference type="NCBI Taxonomy" id="460265"/>
    <lineage>
        <taxon>Bacteria</taxon>
        <taxon>Pseudomonadati</taxon>
        <taxon>Pseudomonadota</taxon>
        <taxon>Alphaproteobacteria</taxon>
        <taxon>Hyphomicrobiales</taxon>
        <taxon>Methylobacteriaceae</taxon>
        <taxon>Methylobacterium</taxon>
    </lineage>
</organism>
<feature type="domain" description="Flavoprotein" evidence="5">
    <location>
        <begin position="9"/>
        <end position="179"/>
    </location>
</feature>
<keyword evidence="3" id="KW-0479">Metal-binding</keyword>
<dbReference type="RefSeq" id="WP_015933362.1">
    <property type="nucleotide sequence ID" value="NC_011894.1"/>
</dbReference>
<keyword evidence="2 3" id="KW-0456">Lyase</keyword>
<keyword evidence="3" id="KW-0460">Magnesium</keyword>
<evidence type="ECO:0000259" key="5">
    <source>
        <dbReference type="Pfam" id="PF02441"/>
    </source>
</evidence>
<feature type="binding site" evidence="3">
    <location>
        <position position="330"/>
    </location>
    <ligand>
        <name>CTP</name>
        <dbReference type="ChEBI" id="CHEBI:37563"/>
    </ligand>
</feature>
<dbReference type="KEGG" id="mno:Mnod_7059"/>
<dbReference type="Proteomes" id="UP000008207">
    <property type="component" value="Chromosome"/>
</dbReference>
<evidence type="ECO:0000256" key="1">
    <source>
        <dbReference type="ARBA" id="ARBA00022793"/>
    </source>
</evidence>
<comment type="caution">
    <text evidence="3">Lacks conserved residue(s) required for the propagation of feature annotation.</text>
</comment>
<keyword evidence="3" id="KW-0511">Multifunctional enzyme</keyword>
<dbReference type="SUPFAM" id="SSF52507">
    <property type="entry name" value="Homo-oligomeric flavin-containing Cys decarboxylases, HFCD"/>
    <property type="match status" value="1"/>
</dbReference>
<evidence type="ECO:0000256" key="3">
    <source>
        <dbReference type="HAMAP-Rule" id="MF_02225"/>
    </source>
</evidence>
<dbReference type="GO" id="GO:0004632">
    <property type="term" value="F:phosphopantothenate--cysteine ligase activity"/>
    <property type="evidence" value="ECO:0007669"/>
    <property type="project" value="UniProtKB-UniRule"/>
</dbReference>
<proteinExistence type="inferred from homology"/>
<feature type="binding site" evidence="3">
    <location>
        <begin position="310"/>
        <end position="313"/>
    </location>
    <ligand>
        <name>CTP</name>
        <dbReference type="ChEBI" id="CHEBI:37563"/>
    </ligand>
</feature>
<evidence type="ECO:0000313" key="7">
    <source>
        <dbReference type="EMBL" id="ACL61799.1"/>
    </source>
</evidence>
<dbReference type="HAMAP" id="MF_02225">
    <property type="entry name" value="CoaBC"/>
    <property type="match status" value="1"/>
</dbReference>
<comment type="catalytic activity">
    <reaction evidence="3 4">
        <text>N-[(R)-4-phosphopantothenoyl]-L-cysteine + H(+) = (R)-4'-phosphopantetheine + CO2</text>
        <dbReference type="Rhea" id="RHEA:16793"/>
        <dbReference type="ChEBI" id="CHEBI:15378"/>
        <dbReference type="ChEBI" id="CHEBI:16526"/>
        <dbReference type="ChEBI" id="CHEBI:59458"/>
        <dbReference type="ChEBI" id="CHEBI:61723"/>
        <dbReference type="EC" id="4.1.1.36"/>
    </reaction>
</comment>
<evidence type="ECO:0000256" key="4">
    <source>
        <dbReference type="RuleBase" id="RU364078"/>
    </source>
</evidence>
<feature type="region of interest" description="Phosphopantothenoylcysteine decarboxylase" evidence="3">
    <location>
        <begin position="1"/>
        <end position="195"/>
    </location>
</feature>
<comment type="cofactor">
    <cofactor evidence="3">
        <name>FMN</name>
        <dbReference type="ChEBI" id="CHEBI:58210"/>
    </cofactor>
    <text evidence="3">Binds 1 FMN per subunit.</text>
</comment>
<dbReference type="Pfam" id="PF04127">
    <property type="entry name" value="DFP"/>
    <property type="match status" value="1"/>
</dbReference>
<comment type="cofactor">
    <cofactor evidence="3">
        <name>Mg(2+)</name>
        <dbReference type="ChEBI" id="CHEBI:18420"/>
    </cofactor>
</comment>
<dbReference type="EC" id="6.3.2.5" evidence="3"/>
<dbReference type="InterPro" id="IPR005252">
    <property type="entry name" value="CoaBC"/>
</dbReference>
<comment type="function">
    <text evidence="3">Catalyzes two sequential steps in the biosynthesis of coenzyme A. In the first step cysteine is conjugated to 4'-phosphopantothenate to form 4-phosphopantothenoylcysteine. In the second step the latter compound is decarboxylated to form 4'-phosphopantotheine.</text>
</comment>
<evidence type="ECO:0000313" key="8">
    <source>
        <dbReference type="Proteomes" id="UP000008207"/>
    </source>
</evidence>
<comment type="pathway">
    <text evidence="3 4">Cofactor biosynthesis; coenzyme A biosynthesis; CoA from (R)-pantothenate: step 2/5.</text>
</comment>
<sequence>MTLPLANCRVLLVIGGGIAAYKSLDLIRRLRERGAAVRCVLTPGAQAFVTPLAAGALSGERAHTDLFDRDDEADIGHIKLARKADAVVVAPATANLMARMAGGHADDLASTVLLATTLPILIAPAMNVRMWLHPATQRNLATLRADGVAVVGPNEGAMAEAETGPGRMAEPREIADALVAMLARRRGAGPLAGRHLLVTSGPTHEPIDPVRYIANRSSGKQGHAIAAAAAEAGARVTLVSGPVSLPDPPGVTVVRVETARAMLATVEAALPADIAVFAAAVADWRPANATDEKIKKGPDGPPGIALVENPDILATVSQKTVNRPPLVVGFAAETHRVVEHARAKIARKGCDLIVANDVSAGSGVMGGDRNTVLLIGRDGAVETWPTLDKDEVARRLVARLTVLAGT</sequence>
<dbReference type="GO" id="GO:0046872">
    <property type="term" value="F:metal ion binding"/>
    <property type="evidence" value="ECO:0007669"/>
    <property type="project" value="UniProtKB-KW"/>
</dbReference>
<dbReference type="InterPro" id="IPR007085">
    <property type="entry name" value="DNA/pantothenate-metab_flavo_C"/>
</dbReference>
<dbReference type="InterPro" id="IPR035929">
    <property type="entry name" value="CoaB-like_sf"/>
</dbReference>
<keyword evidence="3 4" id="KW-0436">Ligase</keyword>
<dbReference type="InterPro" id="IPR036551">
    <property type="entry name" value="Flavin_trans-like"/>
</dbReference>
<dbReference type="GO" id="GO:0004633">
    <property type="term" value="F:phosphopantothenoylcysteine decarboxylase activity"/>
    <property type="evidence" value="ECO:0007669"/>
    <property type="project" value="UniProtKB-UniRule"/>
</dbReference>
<dbReference type="AlphaFoldDB" id="B8IJ04"/>
<dbReference type="EC" id="4.1.1.36" evidence="3"/>
<feature type="binding site" evidence="3">
    <location>
        <position position="283"/>
    </location>
    <ligand>
        <name>CTP</name>
        <dbReference type="ChEBI" id="CHEBI:37563"/>
    </ligand>
</feature>
<dbReference type="GO" id="GO:0015941">
    <property type="term" value="P:pantothenate catabolic process"/>
    <property type="evidence" value="ECO:0007669"/>
    <property type="project" value="InterPro"/>
</dbReference>
<accession>B8IJ04</accession>
<dbReference type="Gene3D" id="3.40.50.1950">
    <property type="entry name" value="Flavin prenyltransferase-like"/>
    <property type="match status" value="1"/>
</dbReference>
<keyword evidence="3 4" id="KW-0288">FMN</keyword>
<feature type="domain" description="DNA/pantothenate metabolism flavoprotein C-terminal" evidence="6">
    <location>
        <begin position="191"/>
        <end position="400"/>
    </location>
</feature>
<dbReference type="SUPFAM" id="SSF102645">
    <property type="entry name" value="CoaB-like"/>
    <property type="match status" value="1"/>
</dbReference>
<comment type="function">
    <text evidence="4">Catalyzes two steps in the biosynthesis of coenzyme A. In the first step cysteine is conjugated to 4'-phosphopantothenate to form 4-phosphopantothenoylcysteine, in the latter compound is decarboxylated to form 4'-phosphopantotheine.</text>
</comment>
<comment type="catalytic activity">
    <reaction evidence="3 4">
        <text>(R)-4'-phosphopantothenate + L-cysteine + CTP = N-[(R)-4-phosphopantothenoyl]-L-cysteine + CMP + diphosphate + H(+)</text>
        <dbReference type="Rhea" id="RHEA:19397"/>
        <dbReference type="ChEBI" id="CHEBI:10986"/>
        <dbReference type="ChEBI" id="CHEBI:15378"/>
        <dbReference type="ChEBI" id="CHEBI:33019"/>
        <dbReference type="ChEBI" id="CHEBI:35235"/>
        <dbReference type="ChEBI" id="CHEBI:37563"/>
        <dbReference type="ChEBI" id="CHEBI:59458"/>
        <dbReference type="ChEBI" id="CHEBI:60377"/>
        <dbReference type="EC" id="6.3.2.5"/>
    </reaction>
</comment>
<feature type="binding site" evidence="3">
    <location>
        <position position="344"/>
    </location>
    <ligand>
        <name>CTP</name>
        <dbReference type="ChEBI" id="CHEBI:37563"/>
    </ligand>
</feature>
<protein>
    <recommendedName>
        <fullName evidence="3">Coenzyme A biosynthesis bifunctional protein CoaBC</fullName>
    </recommendedName>
    <alternativeName>
        <fullName evidence="3">DNA/pantothenate metabolism flavoprotein</fullName>
    </alternativeName>
    <alternativeName>
        <fullName evidence="3">Phosphopantothenoylcysteine synthetase/decarboxylase</fullName>
        <shortName evidence="3">PPCS-PPCDC</shortName>
    </alternativeName>
    <domain>
        <recommendedName>
            <fullName evidence="3">Phosphopantothenoylcysteine decarboxylase</fullName>
            <shortName evidence="3">PPC decarboxylase</shortName>
            <shortName evidence="3">PPC-DC</shortName>
            <ecNumber evidence="3">4.1.1.36</ecNumber>
        </recommendedName>
        <alternativeName>
            <fullName evidence="3">CoaC</fullName>
        </alternativeName>
    </domain>
    <domain>
        <recommendedName>
            <fullName evidence="3">Phosphopantothenate--cysteine ligase</fullName>
            <ecNumber evidence="3">6.3.2.5</ecNumber>
        </recommendedName>
        <alternativeName>
            <fullName evidence="3">CoaB</fullName>
        </alternativeName>
        <alternativeName>
            <fullName evidence="3">Phosphopantothenoylcysteine synthetase</fullName>
            <shortName evidence="3">PPC synthetase</shortName>
            <shortName evidence="3">PPC-S</shortName>
        </alternativeName>
    </domain>
</protein>
<feature type="binding site" evidence="3">
    <location>
        <position position="348"/>
    </location>
    <ligand>
        <name>CTP</name>
        <dbReference type="ChEBI" id="CHEBI:37563"/>
    </ligand>
</feature>
<evidence type="ECO:0000259" key="6">
    <source>
        <dbReference type="Pfam" id="PF04127"/>
    </source>
</evidence>
<dbReference type="NCBIfam" id="TIGR00521">
    <property type="entry name" value="coaBC_dfp"/>
    <property type="match status" value="1"/>
</dbReference>
<dbReference type="Gene3D" id="3.40.50.10300">
    <property type="entry name" value="CoaB-like"/>
    <property type="match status" value="1"/>
</dbReference>
<dbReference type="PANTHER" id="PTHR14359:SF6">
    <property type="entry name" value="PHOSPHOPANTOTHENOYLCYSTEINE DECARBOXYLASE"/>
    <property type="match status" value="1"/>
</dbReference>
<keyword evidence="3 4" id="KW-0285">Flavoprotein</keyword>
<dbReference type="OrthoDB" id="9802554at2"/>
<comment type="pathway">
    <text evidence="3 4">Cofactor biosynthesis; coenzyme A biosynthesis; CoA from (R)-pantothenate: step 3/5.</text>
</comment>
<name>B8IJ04_METNO</name>
<dbReference type="HOGENOM" id="CLU_033319_0_1_5"/>
<dbReference type="STRING" id="460265.Mnod_7059"/>
<dbReference type="EMBL" id="CP001349">
    <property type="protein sequence ID" value="ACL61799.1"/>
    <property type="molecule type" value="Genomic_DNA"/>
</dbReference>
<dbReference type="GO" id="GO:0010181">
    <property type="term" value="F:FMN binding"/>
    <property type="evidence" value="ECO:0007669"/>
    <property type="project" value="UniProtKB-UniRule"/>
</dbReference>
<dbReference type="PANTHER" id="PTHR14359">
    <property type="entry name" value="HOMO-OLIGOMERIC FLAVIN CONTAINING CYS DECARBOXYLASE FAMILY"/>
    <property type="match status" value="1"/>
</dbReference>
<dbReference type="Pfam" id="PF02441">
    <property type="entry name" value="Flavoprotein"/>
    <property type="match status" value="1"/>
</dbReference>
<feature type="region of interest" description="Phosphopantothenate--cysteine ligase" evidence="3">
    <location>
        <begin position="196"/>
        <end position="406"/>
    </location>
</feature>
<dbReference type="eggNOG" id="COG0452">
    <property type="taxonomic scope" value="Bacteria"/>
</dbReference>
<dbReference type="InterPro" id="IPR003382">
    <property type="entry name" value="Flavoprotein"/>
</dbReference>
<comment type="similarity">
    <text evidence="3 4">In the C-terminal section; belongs to the PPC synthetase family.</text>
</comment>
<dbReference type="UniPathway" id="UPA00241">
    <property type="reaction ID" value="UER00353"/>
</dbReference>
<keyword evidence="8" id="KW-1185">Reference proteome</keyword>
<evidence type="ECO:0000256" key="2">
    <source>
        <dbReference type="ARBA" id="ARBA00023239"/>
    </source>
</evidence>
<gene>
    <name evidence="3" type="primary">coaBC</name>
    <name evidence="7" type="ordered locus">Mnod_7059</name>
</gene>
<dbReference type="GO" id="GO:0071513">
    <property type="term" value="C:phosphopantothenoylcysteine decarboxylase complex"/>
    <property type="evidence" value="ECO:0007669"/>
    <property type="project" value="TreeGrafter"/>
</dbReference>
<keyword evidence="1 3" id="KW-0210">Decarboxylase</keyword>
<dbReference type="GO" id="GO:0015937">
    <property type="term" value="P:coenzyme A biosynthetic process"/>
    <property type="evidence" value="ECO:0007669"/>
    <property type="project" value="UniProtKB-UniRule"/>
</dbReference>
<comment type="similarity">
    <text evidence="3 4">In the N-terminal section; belongs to the HFCD (homo-oligomeric flavin containing Cys decarboxylase) superfamily.</text>
</comment>
<reference evidence="7 8" key="1">
    <citation type="submission" date="2009-01" db="EMBL/GenBank/DDBJ databases">
        <title>Complete sequence of chromosome of Methylobacterium nodulans ORS 2060.</title>
        <authorList>
            <consortium name="US DOE Joint Genome Institute"/>
            <person name="Lucas S."/>
            <person name="Copeland A."/>
            <person name="Lapidus A."/>
            <person name="Glavina del Rio T."/>
            <person name="Dalin E."/>
            <person name="Tice H."/>
            <person name="Bruce D."/>
            <person name="Goodwin L."/>
            <person name="Pitluck S."/>
            <person name="Sims D."/>
            <person name="Brettin T."/>
            <person name="Detter J.C."/>
            <person name="Han C."/>
            <person name="Larimer F."/>
            <person name="Land M."/>
            <person name="Hauser L."/>
            <person name="Kyrpides N."/>
            <person name="Ivanova N."/>
            <person name="Marx C.J."/>
            <person name="Richardson P."/>
        </authorList>
    </citation>
    <scope>NUCLEOTIDE SEQUENCE [LARGE SCALE GENOMIC DNA]</scope>
    <source>
        <strain evidence="8">LMG 21967 / CNCM I-2342 / ORS 2060</strain>
    </source>
</reference>